<keyword evidence="2" id="KW-1185">Reference proteome</keyword>
<name>A0A5C8LYB2_9GAMM</name>
<protein>
    <submittedName>
        <fullName evidence="1">Type II secretory pathway component</fullName>
    </submittedName>
</protein>
<accession>A0A5C8LYB2</accession>
<dbReference type="RefSeq" id="WP_147903517.1">
    <property type="nucleotide sequence ID" value="NZ_BAAAGC010000017.1"/>
</dbReference>
<evidence type="ECO:0000313" key="2">
    <source>
        <dbReference type="Proteomes" id="UP000321814"/>
    </source>
</evidence>
<organism evidence="1 2">
    <name type="scientific">Rheinheimera tangshanensis</name>
    <dbReference type="NCBI Taxonomy" id="400153"/>
    <lineage>
        <taxon>Bacteria</taxon>
        <taxon>Pseudomonadati</taxon>
        <taxon>Pseudomonadota</taxon>
        <taxon>Gammaproteobacteria</taxon>
        <taxon>Chromatiales</taxon>
        <taxon>Chromatiaceae</taxon>
        <taxon>Rheinheimera</taxon>
    </lineage>
</organism>
<comment type="caution">
    <text evidence="1">The sequence shown here is derived from an EMBL/GenBank/DDBJ whole genome shotgun (WGS) entry which is preliminary data.</text>
</comment>
<evidence type="ECO:0000313" key="1">
    <source>
        <dbReference type="EMBL" id="TXK82306.1"/>
    </source>
</evidence>
<dbReference type="AlphaFoldDB" id="A0A5C8LYB2"/>
<gene>
    <name evidence="1" type="ORF">FU839_05310</name>
</gene>
<dbReference type="OrthoDB" id="5768004at2"/>
<proteinExistence type="predicted"/>
<sequence length="135" mass="14506">MLMVALFIIVVMGLLVAALSRLVISSSSMVSTEVLGIRAFFAAQTGLELGLAELYPLQRKTSASDSTATGESLVCEEAKNYNFSTSGLAQCKAEVSCVESNDTNVGIKHYYLTSIGRCGEGSYTSSRTLEMEVWQ</sequence>
<dbReference type="Proteomes" id="UP000321814">
    <property type="component" value="Unassembled WGS sequence"/>
</dbReference>
<reference evidence="1 2" key="1">
    <citation type="submission" date="2019-08" db="EMBL/GenBank/DDBJ databases">
        <title>Draft genome analysis of Rheinheimera tangshanensis isolated from the roots of fresh rice plants (Oryza sativa).</title>
        <authorList>
            <person name="Yu Q."/>
            <person name="Qi Y."/>
            <person name="Zhang H."/>
            <person name="Pu J."/>
        </authorList>
    </citation>
    <scope>NUCLEOTIDE SEQUENCE [LARGE SCALE GENOMIC DNA]</scope>
    <source>
        <strain evidence="1 2">JA3-B52</strain>
    </source>
</reference>
<dbReference type="EMBL" id="VRLR01000002">
    <property type="protein sequence ID" value="TXK82306.1"/>
    <property type="molecule type" value="Genomic_DNA"/>
</dbReference>